<protein>
    <recommendedName>
        <fullName evidence="2">Initiator Rep protein WH1 domain-containing protein</fullName>
    </recommendedName>
</protein>
<dbReference type="EMBL" id="JACIIX010000035">
    <property type="protein sequence ID" value="MBB6212531.1"/>
    <property type="molecule type" value="Genomic_DNA"/>
</dbReference>
<proteinExistence type="inferred from homology"/>
<dbReference type="InterPro" id="IPR036388">
    <property type="entry name" value="WH-like_DNA-bd_sf"/>
</dbReference>
<dbReference type="InterPro" id="IPR036390">
    <property type="entry name" value="WH_DNA-bd_sf"/>
</dbReference>
<name>A0A7W9ZJB0_NOVIT</name>
<dbReference type="Pfam" id="PF21205">
    <property type="entry name" value="Rep3_C"/>
    <property type="match status" value="1"/>
</dbReference>
<dbReference type="SUPFAM" id="SSF46785">
    <property type="entry name" value="Winged helix' DNA-binding domain"/>
    <property type="match status" value="1"/>
</dbReference>
<dbReference type="Pfam" id="PF01051">
    <property type="entry name" value="Rep3_N"/>
    <property type="match status" value="1"/>
</dbReference>
<dbReference type="InterPro" id="IPR000525">
    <property type="entry name" value="Initiator_Rep_WH1"/>
</dbReference>
<evidence type="ECO:0000256" key="1">
    <source>
        <dbReference type="ARBA" id="ARBA00038283"/>
    </source>
</evidence>
<gene>
    <name evidence="3" type="ORF">FHS48_003988</name>
</gene>
<keyword evidence="4" id="KW-1185">Reference proteome</keyword>
<evidence type="ECO:0000313" key="3">
    <source>
        <dbReference type="EMBL" id="MBB6212531.1"/>
    </source>
</evidence>
<reference evidence="3 4" key="1">
    <citation type="submission" date="2020-08" db="EMBL/GenBank/DDBJ databases">
        <title>Genomic Encyclopedia of Type Strains, Phase IV (KMG-IV): sequencing the most valuable type-strain genomes for metagenomic binning, comparative biology and taxonomic classification.</title>
        <authorList>
            <person name="Goeker M."/>
        </authorList>
    </citation>
    <scope>NUCLEOTIDE SEQUENCE [LARGE SCALE GENOMIC DNA]</scope>
    <source>
        <strain evidence="3 4">DSM 11590</strain>
    </source>
</reference>
<dbReference type="RefSeq" id="WP_184266730.1">
    <property type="nucleotide sequence ID" value="NZ_JACIIX010000035.1"/>
</dbReference>
<dbReference type="Proteomes" id="UP000544872">
    <property type="component" value="Unassembled WGS sequence"/>
</dbReference>
<comment type="caution">
    <text evidence="3">The sequence shown here is derived from an EMBL/GenBank/DDBJ whole genome shotgun (WGS) entry which is preliminary data.</text>
</comment>
<dbReference type="GO" id="GO:0003887">
    <property type="term" value="F:DNA-directed DNA polymerase activity"/>
    <property type="evidence" value="ECO:0007669"/>
    <property type="project" value="InterPro"/>
</dbReference>
<sequence length="287" mass="32332">MPEDKPLPKIGRTMRAAHKAAKDDAGQVVKAGELIQAHFPKGVSPSLTARRVLALMMGAAAGDGWQKQTHRITKRDIRQAHKGNERIEQILDEVAGIRLTLEGISSRGHPARIRGALVRIIEETSEDDTSWIEFDFYDDVRRLLGASDVYATLNRAALLAFRSKYTVTLYELGCLLSGRRDPTQTFTVADLRRKLGVEDAKYRDWTDLKRFVLNIAMNEINQLSHFSMTFQEQRKGRAVTAVTLGFWQKDEEGVMAAARELNRPKVGRKARRAGTTETLVQLNIEDF</sequence>
<dbReference type="AlphaFoldDB" id="A0A7W9ZJB0"/>
<evidence type="ECO:0000259" key="2">
    <source>
        <dbReference type="Pfam" id="PF01051"/>
    </source>
</evidence>
<evidence type="ECO:0000313" key="4">
    <source>
        <dbReference type="Proteomes" id="UP000544872"/>
    </source>
</evidence>
<feature type="domain" description="Initiator Rep protein WH1" evidence="2">
    <location>
        <begin position="28"/>
        <end position="172"/>
    </location>
</feature>
<dbReference type="GO" id="GO:0006270">
    <property type="term" value="P:DNA replication initiation"/>
    <property type="evidence" value="ECO:0007669"/>
    <property type="project" value="InterPro"/>
</dbReference>
<accession>A0A7W9ZJB0</accession>
<organism evidence="3 4">
    <name type="scientific">Novispirillum itersonii</name>
    <name type="common">Aquaspirillum itersonii</name>
    <dbReference type="NCBI Taxonomy" id="189"/>
    <lineage>
        <taxon>Bacteria</taxon>
        <taxon>Pseudomonadati</taxon>
        <taxon>Pseudomonadota</taxon>
        <taxon>Alphaproteobacteria</taxon>
        <taxon>Rhodospirillales</taxon>
        <taxon>Novispirillaceae</taxon>
        <taxon>Novispirillum</taxon>
    </lineage>
</organism>
<dbReference type="Gene3D" id="1.10.10.10">
    <property type="entry name" value="Winged helix-like DNA-binding domain superfamily/Winged helix DNA-binding domain"/>
    <property type="match status" value="1"/>
</dbReference>
<comment type="similarity">
    <text evidence="1">Belongs to the initiator RepB protein family.</text>
</comment>